<gene>
    <name evidence="1" type="ORF">GGD89_000573</name>
</gene>
<name>A0A7W6W916_9PROT</name>
<protein>
    <submittedName>
        <fullName evidence="1">Uncharacterized protein</fullName>
    </submittedName>
</protein>
<sequence length="52" mass="5730">MLTGREAMTLELLAYAVFGAIAFWKHRQLVREVESTAARTRASAQPPEAAPD</sequence>
<proteinExistence type="predicted"/>
<dbReference type="EMBL" id="JACIGK010000003">
    <property type="protein sequence ID" value="MBB4264962.1"/>
    <property type="molecule type" value="Genomic_DNA"/>
</dbReference>
<dbReference type="Proteomes" id="UP000554286">
    <property type="component" value="Unassembled WGS sequence"/>
</dbReference>
<dbReference type="AlphaFoldDB" id="A0A7W6W916"/>
<reference evidence="1 2" key="1">
    <citation type="submission" date="2020-08" db="EMBL/GenBank/DDBJ databases">
        <title>Genome sequencing of Purple Non-Sulfur Bacteria from various extreme environments.</title>
        <authorList>
            <person name="Mayer M."/>
        </authorList>
    </citation>
    <scope>NUCLEOTIDE SEQUENCE [LARGE SCALE GENOMIC DNA]</scope>
    <source>
        <strain evidence="1 2">JA131</strain>
    </source>
</reference>
<evidence type="ECO:0000313" key="1">
    <source>
        <dbReference type="EMBL" id="MBB4264962.1"/>
    </source>
</evidence>
<dbReference type="RefSeq" id="WP_184042592.1">
    <property type="nucleotide sequence ID" value="NZ_JACIGK010000003.1"/>
</dbReference>
<comment type="caution">
    <text evidence="1">The sequence shown here is derived from an EMBL/GenBank/DDBJ whole genome shotgun (WGS) entry which is preliminary data.</text>
</comment>
<accession>A0A7W6W916</accession>
<keyword evidence="2" id="KW-1185">Reference proteome</keyword>
<evidence type="ECO:0000313" key="2">
    <source>
        <dbReference type="Proteomes" id="UP000554286"/>
    </source>
</evidence>
<organism evidence="1 2">
    <name type="scientific">Roseospira visakhapatnamensis</name>
    <dbReference type="NCBI Taxonomy" id="390880"/>
    <lineage>
        <taxon>Bacteria</taxon>
        <taxon>Pseudomonadati</taxon>
        <taxon>Pseudomonadota</taxon>
        <taxon>Alphaproteobacteria</taxon>
        <taxon>Rhodospirillales</taxon>
        <taxon>Rhodospirillaceae</taxon>
        <taxon>Roseospira</taxon>
    </lineage>
</organism>